<gene>
    <name evidence="1" type="ORF">BDP27DRAFT_1447008</name>
</gene>
<protein>
    <recommendedName>
        <fullName evidence="3">F-box domain-containing protein</fullName>
    </recommendedName>
</protein>
<dbReference type="Proteomes" id="UP000772434">
    <property type="component" value="Unassembled WGS sequence"/>
</dbReference>
<keyword evidence="2" id="KW-1185">Reference proteome</keyword>
<sequence>MNNNSEDPRLPNEILVMIIDNLANDLSSLYNISLVCRDLSVISRACIFRKLRLAPKKRIERFRSLLSDPKSKSISGFVRSLDMSLELAVAEDLQSSVFILEHLPSLTDIAIESAQTPHLEVMKTCLGNKLRELWIYLPYNVFEGLQDLLISLTTLKLLSLSGCNGSNMDHMESALILPGSLETLSLTLPLAGRAFHSIGLGIEVACPPALHTLYVEFDWSERYGPQDRSVLWRGLGLHVKAVVDIRWRPSSLMTELSKAASAMFRCMQGFRAPQLTFSCSQSPFVVPQFARYISNLPRCVREIFIDIDAKPDLGLGKRPLLDSDVAAWSVLDTAMSQRHGDLNGLMRICFRCTVRTRDARYTISSESTMFASGGKPDRTILDRIPKLLPLSNGLGIIEIDRDTHFFEF</sequence>
<organism evidence="1 2">
    <name type="scientific">Rhodocollybia butyracea</name>
    <dbReference type="NCBI Taxonomy" id="206335"/>
    <lineage>
        <taxon>Eukaryota</taxon>
        <taxon>Fungi</taxon>
        <taxon>Dikarya</taxon>
        <taxon>Basidiomycota</taxon>
        <taxon>Agaricomycotina</taxon>
        <taxon>Agaricomycetes</taxon>
        <taxon>Agaricomycetidae</taxon>
        <taxon>Agaricales</taxon>
        <taxon>Marasmiineae</taxon>
        <taxon>Omphalotaceae</taxon>
        <taxon>Rhodocollybia</taxon>
    </lineage>
</organism>
<proteinExistence type="predicted"/>
<accession>A0A9P5U8V6</accession>
<comment type="caution">
    <text evidence="1">The sequence shown here is derived from an EMBL/GenBank/DDBJ whole genome shotgun (WGS) entry which is preliminary data.</text>
</comment>
<evidence type="ECO:0000313" key="2">
    <source>
        <dbReference type="Proteomes" id="UP000772434"/>
    </source>
</evidence>
<dbReference type="Gene3D" id="3.80.10.10">
    <property type="entry name" value="Ribonuclease Inhibitor"/>
    <property type="match status" value="1"/>
</dbReference>
<evidence type="ECO:0008006" key="3">
    <source>
        <dbReference type="Google" id="ProtNLM"/>
    </source>
</evidence>
<dbReference type="EMBL" id="JADNRY010000041">
    <property type="protein sequence ID" value="KAF9070322.1"/>
    <property type="molecule type" value="Genomic_DNA"/>
</dbReference>
<dbReference type="InterPro" id="IPR032675">
    <property type="entry name" value="LRR_dom_sf"/>
</dbReference>
<dbReference type="OrthoDB" id="2745898at2759"/>
<evidence type="ECO:0000313" key="1">
    <source>
        <dbReference type="EMBL" id="KAF9070322.1"/>
    </source>
</evidence>
<name>A0A9P5U8V6_9AGAR</name>
<reference evidence="1" key="1">
    <citation type="submission" date="2020-11" db="EMBL/GenBank/DDBJ databases">
        <authorList>
            <consortium name="DOE Joint Genome Institute"/>
            <person name="Ahrendt S."/>
            <person name="Riley R."/>
            <person name="Andreopoulos W."/>
            <person name="Labutti K."/>
            <person name="Pangilinan J."/>
            <person name="Ruiz-Duenas F.J."/>
            <person name="Barrasa J.M."/>
            <person name="Sanchez-Garcia M."/>
            <person name="Camarero S."/>
            <person name="Miyauchi S."/>
            <person name="Serrano A."/>
            <person name="Linde D."/>
            <person name="Babiker R."/>
            <person name="Drula E."/>
            <person name="Ayuso-Fernandez I."/>
            <person name="Pacheco R."/>
            <person name="Padilla G."/>
            <person name="Ferreira P."/>
            <person name="Barriuso J."/>
            <person name="Kellner H."/>
            <person name="Castanera R."/>
            <person name="Alfaro M."/>
            <person name="Ramirez L."/>
            <person name="Pisabarro A.G."/>
            <person name="Kuo A."/>
            <person name="Tritt A."/>
            <person name="Lipzen A."/>
            <person name="He G."/>
            <person name="Yan M."/>
            <person name="Ng V."/>
            <person name="Cullen D."/>
            <person name="Martin F."/>
            <person name="Rosso M.-N."/>
            <person name="Henrissat B."/>
            <person name="Hibbett D."/>
            <person name="Martinez A.T."/>
            <person name="Grigoriev I.V."/>
        </authorList>
    </citation>
    <scope>NUCLEOTIDE SEQUENCE</scope>
    <source>
        <strain evidence="1">AH 40177</strain>
    </source>
</reference>
<dbReference type="AlphaFoldDB" id="A0A9P5U8V6"/>